<evidence type="ECO:0000313" key="2">
    <source>
        <dbReference type="Proteomes" id="UP000324065"/>
    </source>
</evidence>
<protein>
    <submittedName>
        <fullName evidence="1">Uncharacterized protein</fullName>
    </submittedName>
</protein>
<name>A0A5M6I6U8_9PROT</name>
<reference evidence="1 2" key="1">
    <citation type="submission" date="2019-09" db="EMBL/GenBank/DDBJ databases">
        <title>Genome sequence of Roseospira marina, one of the more divergent members of the non-sulfur purple photosynthetic bacterial family, the Rhodospirillaceae.</title>
        <authorList>
            <person name="Meyer T."/>
            <person name="Kyndt J."/>
        </authorList>
    </citation>
    <scope>NUCLEOTIDE SEQUENCE [LARGE SCALE GENOMIC DNA]</scope>
    <source>
        <strain evidence="1 2">DSM 15113</strain>
    </source>
</reference>
<accession>A0A5M6I6U8</accession>
<gene>
    <name evidence="1" type="ORF">F1188_18310</name>
</gene>
<keyword evidence="2" id="KW-1185">Reference proteome</keyword>
<dbReference type="Proteomes" id="UP000324065">
    <property type="component" value="Unassembled WGS sequence"/>
</dbReference>
<sequence>MNDPNYAVPSDIVCSLALDAATPLYPQLRVPHHSVPHHAGRLAMHGFLKAAIESSRFAEKHALWEHTVSYANHTLSEETSRIWLSWLFNGFTGVHPADVDLSGWLMALDHYHRPHADWTSTGMSPDEIALAKDFINIYFDELNEPKF</sequence>
<organism evidence="1 2">
    <name type="scientific">Roseospira marina</name>
    <dbReference type="NCBI Taxonomy" id="140057"/>
    <lineage>
        <taxon>Bacteria</taxon>
        <taxon>Pseudomonadati</taxon>
        <taxon>Pseudomonadota</taxon>
        <taxon>Alphaproteobacteria</taxon>
        <taxon>Rhodospirillales</taxon>
        <taxon>Rhodospirillaceae</taxon>
        <taxon>Roseospira</taxon>
    </lineage>
</organism>
<proteinExistence type="predicted"/>
<comment type="caution">
    <text evidence="1">The sequence shown here is derived from an EMBL/GenBank/DDBJ whole genome shotgun (WGS) entry which is preliminary data.</text>
</comment>
<dbReference type="EMBL" id="VWPJ01000026">
    <property type="protein sequence ID" value="KAA5603974.1"/>
    <property type="molecule type" value="Genomic_DNA"/>
</dbReference>
<dbReference type="RefSeq" id="WP_150063897.1">
    <property type="nucleotide sequence ID" value="NZ_JACHII010000026.1"/>
</dbReference>
<dbReference type="AlphaFoldDB" id="A0A5M6I6U8"/>
<evidence type="ECO:0000313" key="1">
    <source>
        <dbReference type="EMBL" id="KAA5603974.1"/>
    </source>
</evidence>